<dbReference type="RefSeq" id="WP_204915878.1">
    <property type="nucleotide sequence ID" value="NZ_BAAAQP010000003.1"/>
</dbReference>
<evidence type="ECO:0000256" key="1">
    <source>
        <dbReference type="SAM" id="Phobius"/>
    </source>
</evidence>
<dbReference type="EMBL" id="JAFBCF010000001">
    <property type="protein sequence ID" value="MBM7797151.1"/>
    <property type="molecule type" value="Genomic_DNA"/>
</dbReference>
<evidence type="ECO:0000313" key="3">
    <source>
        <dbReference type="EMBL" id="MBM7797151.1"/>
    </source>
</evidence>
<feature type="domain" description="DUF1206" evidence="2">
    <location>
        <begin position="199"/>
        <end position="266"/>
    </location>
</feature>
<feature type="transmembrane region" description="Helical" evidence="1">
    <location>
        <begin position="153"/>
        <end position="174"/>
    </location>
</feature>
<keyword evidence="4" id="KW-1185">Reference proteome</keyword>
<dbReference type="Proteomes" id="UP000704762">
    <property type="component" value="Unassembled WGS sequence"/>
</dbReference>
<evidence type="ECO:0000259" key="2">
    <source>
        <dbReference type="Pfam" id="PF06724"/>
    </source>
</evidence>
<reference evidence="3 4" key="1">
    <citation type="submission" date="2021-01" db="EMBL/GenBank/DDBJ databases">
        <title>Sequencing the genomes of 1000 actinobacteria strains.</title>
        <authorList>
            <person name="Klenk H.-P."/>
        </authorList>
    </citation>
    <scope>NUCLEOTIDE SEQUENCE [LARGE SCALE GENOMIC DNA]</scope>
    <source>
        <strain evidence="3 4">DSM 18662</strain>
    </source>
</reference>
<feature type="transmembrane region" description="Helical" evidence="1">
    <location>
        <begin position="112"/>
        <end position="133"/>
    </location>
</feature>
<feature type="transmembrane region" description="Helical" evidence="1">
    <location>
        <begin position="194"/>
        <end position="220"/>
    </location>
</feature>
<sequence>MTSDVRGTTKQAGAKLQQNKGYRVLVAVGLISYGLVHLLITWIAVQLAWFGRKGDVSSQGALGELAKQPFGFVLLWVAAIGFFTLVPWQAIEAATGHRDKQGARRVRRRIGSAGRSIVYLALGISAAGFALGSRAHSGTSQRTLTSRLMGAPFGQLLVIILGAAVIGVGIYLVVKGVQQKFRDDLRGGVGKAAIRLGIVGYVAKGIVLVVIGLLFGYAAITHDPKKAGGMDTALKILRQQAFGPALLTIMALGIACFGLFCFVWARNAKHDTI</sequence>
<gene>
    <name evidence="3" type="ORF">JOE57_000072</name>
</gene>
<feature type="transmembrane region" description="Helical" evidence="1">
    <location>
        <begin position="24"/>
        <end position="50"/>
    </location>
</feature>
<keyword evidence="1" id="KW-0472">Membrane</keyword>
<feature type="domain" description="DUF1206" evidence="2">
    <location>
        <begin position="28"/>
        <end position="95"/>
    </location>
</feature>
<feature type="transmembrane region" description="Helical" evidence="1">
    <location>
        <begin position="70"/>
        <end position="91"/>
    </location>
</feature>
<feature type="domain" description="DUF1206" evidence="2">
    <location>
        <begin position="110"/>
        <end position="177"/>
    </location>
</feature>
<keyword evidence="1" id="KW-0812">Transmembrane</keyword>
<protein>
    <recommendedName>
        <fullName evidence="2">DUF1206 domain-containing protein</fullName>
    </recommendedName>
</protein>
<proteinExistence type="predicted"/>
<name>A0ABS2RDS2_9ACTN</name>
<accession>A0ABS2RDS2</accession>
<feature type="transmembrane region" description="Helical" evidence="1">
    <location>
        <begin position="240"/>
        <end position="265"/>
    </location>
</feature>
<comment type="caution">
    <text evidence="3">The sequence shown here is derived from an EMBL/GenBank/DDBJ whole genome shotgun (WGS) entry which is preliminary data.</text>
</comment>
<keyword evidence="1" id="KW-1133">Transmembrane helix</keyword>
<organism evidence="3 4">
    <name type="scientific">Microlunatus panaciterrae</name>
    <dbReference type="NCBI Taxonomy" id="400768"/>
    <lineage>
        <taxon>Bacteria</taxon>
        <taxon>Bacillati</taxon>
        <taxon>Actinomycetota</taxon>
        <taxon>Actinomycetes</taxon>
        <taxon>Propionibacteriales</taxon>
        <taxon>Propionibacteriaceae</taxon>
        <taxon>Microlunatus</taxon>
    </lineage>
</organism>
<evidence type="ECO:0000313" key="4">
    <source>
        <dbReference type="Proteomes" id="UP000704762"/>
    </source>
</evidence>
<dbReference type="Pfam" id="PF06724">
    <property type="entry name" value="DUF1206"/>
    <property type="match status" value="3"/>
</dbReference>
<dbReference type="InterPro" id="IPR009597">
    <property type="entry name" value="DUF1206"/>
</dbReference>